<keyword evidence="14" id="KW-1185">Reference proteome</keyword>
<dbReference type="PANTHER" id="PTHR12120:SF1">
    <property type="entry name" value="TUMOR NECROSIS FACTOR RECEPTOR SUPERFAMILY MEMBER 19"/>
    <property type="match status" value="1"/>
</dbReference>
<keyword evidence="5 11" id="KW-0472">Membrane</keyword>
<dbReference type="GO" id="GO:0043123">
    <property type="term" value="P:positive regulation of canonical NF-kappaB signal transduction"/>
    <property type="evidence" value="ECO:0007669"/>
    <property type="project" value="InterPro"/>
</dbReference>
<name>A0AAV6HGJ5_9TELE</name>
<feature type="region of interest" description="Disordered" evidence="10">
    <location>
        <begin position="202"/>
        <end position="228"/>
    </location>
</feature>
<organism evidence="13 14">
    <name type="scientific">Alosa alosa</name>
    <name type="common">allis shad</name>
    <dbReference type="NCBI Taxonomy" id="278164"/>
    <lineage>
        <taxon>Eukaryota</taxon>
        <taxon>Metazoa</taxon>
        <taxon>Chordata</taxon>
        <taxon>Craniata</taxon>
        <taxon>Vertebrata</taxon>
        <taxon>Euteleostomi</taxon>
        <taxon>Actinopterygii</taxon>
        <taxon>Neopterygii</taxon>
        <taxon>Teleostei</taxon>
        <taxon>Clupei</taxon>
        <taxon>Clupeiformes</taxon>
        <taxon>Clupeoidei</taxon>
        <taxon>Clupeidae</taxon>
        <taxon>Alosa</taxon>
    </lineage>
</organism>
<evidence type="ECO:0000256" key="2">
    <source>
        <dbReference type="ARBA" id="ARBA00022692"/>
    </source>
</evidence>
<comment type="subcellular location">
    <subcellularLocation>
        <location evidence="1">Membrane</location>
        <topology evidence="1">Single-pass membrane protein</topology>
    </subcellularLocation>
</comment>
<accession>A0AAV6HGJ5</accession>
<dbReference type="GO" id="GO:0046330">
    <property type="term" value="P:positive regulation of JNK cascade"/>
    <property type="evidence" value="ECO:0007669"/>
    <property type="project" value="InterPro"/>
</dbReference>
<evidence type="ECO:0000256" key="1">
    <source>
        <dbReference type="ARBA" id="ARBA00004167"/>
    </source>
</evidence>
<feature type="transmembrane region" description="Helical" evidence="11">
    <location>
        <begin position="141"/>
        <end position="163"/>
    </location>
</feature>
<evidence type="ECO:0000256" key="9">
    <source>
        <dbReference type="PROSITE-ProRule" id="PRU00206"/>
    </source>
</evidence>
<evidence type="ECO:0000313" key="14">
    <source>
        <dbReference type="Proteomes" id="UP000823561"/>
    </source>
</evidence>
<evidence type="ECO:0000256" key="11">
    <source>
        <dbReference type="SAM" id="Phobius"/>
    </source>
</evidence>
<dbReference type="Proteomes" id="UP000823561">
    <property type="component" value="Chromosome 2"/>
</dbReference>
<feature type="compositionally biased region" description="Polar residues" evidence="10">
    <location>
        <begin position="208"/>
        <end position="226"/>
    </location>
</feature>
<evidence type="ECO:0000256" key="5">
    <source>
        <dbReference type="ARBA" id="ARBA00023136"/>
    </source>
</evidence>
<evidence type="ECO:0000256" key="8">
    <source>
        <dbReference type="ARBA" id="ARBA00023180"/>
    </source>
</evidence>
<dbReference type="PROSITE" id="PS00652">
    <property type="entry name" value="TNFR_NGFR_1"/>
    <property type="match status" value="1"/>
</dbReference>
<dbReference type="InterPro" id="IPR047526">
    <property type="entry name" value="TNR19/27/EDAR"/>
</dbReference>
<dbReference type="AlphaFoldDB" id="A0AAV6HGJ5"/>
<keyword evidence="7" id="KW-0675">Receptor</keyword>
<comment type="caution">
    <text evidence="9">Lacks conserved residue(s) required for the propagation of feature annotation.</text>
</comment>
<keyword evidence="4 11" id="KW-1133">Transmembrane helix</keyword>
<evidence type="ECO:0000256" key="7">
    <source>
        <dbReference type="ARBA" id="ARBA00023170"/>
    </source>
</evidence>
<feature type="repeat" description="TNFR-Cys" evidence="9">
    <location>
        <begin position="2"/>
        <end position="40"/>
    </location>
</feature>
<evidence type="ECO:0000313" key="13">
    <source>
        <dbReference type="EMBL" id="KAG5284681.1"/>
    </source>
</evidence>
<protein>
    <recommendedName>
        <fullName evidence="12">TNFR-Cys domain-containing protein</fullName>
    </recommendedName>
</protein>
<evidence type="ECO:0000256" key="6">
    <source>
        <dbReference type="ARBA" id="ARBA00023157"/>
    </source>
</evidence>
<gene>
    <name evidence="13" type="ORF">AALO_G00029310</name>
</gene>
<dbReference type="Gene3D" id="2.10.50.10">
    <property type="entry name" value="Tumor Necrosis Factor Receptor, subunit A, domain 2"/>
    <property type="match status" value="1"/>
</dbReference>
<sequence length="414" mass="44981">MDCSENQYYDTGECYPCVQCPPGQELTEDCGYGYGALARCRPCDTRWFKEAWGSHTCQMCQACRRVNRRELSPCMPTRNAVCGPCLPGFYSKRRLDGQESLECMPCGPPPFRDPLCRRSSGVEMEKFWRPQTTSQSTTAAVTTYVCLAVAAMVILLSVTLFMYHKYTSLRTFFKGCLIPHCSSNDAEAPSVFMETQCPLTSAEEEQVSGVTPTQTTSDKGSPSSEEGCSFSAMPTALCDWRGHLSCPPHPSICSDCLSGLTSQPTSGLPTPLPVSGHLTAVPMSATGGGHCSSEEGSGWLQQWHVPVECTELDIHESQQPGAAWVFGDGEDQLHRGTNQFSLGMPLSDLQGCWCAVAGSSVSWSAELPTVCSVFGGTCRDGLRAQRVRARLPLPLVLHAVHRTGMLPTCIGLRD</sequence>
<evidence type="ECO:0000256" key="4">
    <source>
        <dbReference type="ARBA" id="ARBA00022989"/>
    </source>
</evidence>
<dbReference type="SMART" id="SM00208">
    <property type="entry name" value="TNFR"/>
    <property type="match status" value="2"/>
</dbReference>
<dbReference type="PROSITE" id="PS50050">
    <property type="entry name" value="TNFR_NGFR_2"/>
    <property type="match status" value="1"/>
</dbReference>
<comment type="caution">
    <text evidence="13">The sequence shown here is derived from an EMBL/GenBank/DDBJ whole genome shotgun (WGS) entry which is preliminary data.</text>
</comment>
<dbReference type="PANTHER" id="PTHR12120">
    <property type="entry name" value="TNFR-CYS DOMAIN-CONTAINING PROTEIN"/>
    <property type="match status" value="1"/>
</dbReference>
<keyword evidence="8" id="KW-0325">Glycoprotein</keyword>
<reference evidence="13" key="1">
    <citation type="submission" date="2020-10" db="EMBL/GenBank/DDBJ databases">
        <title>Chromosome-scale genome assembly of the Allis shad, Alosa alosa.</title>
        <authorList>
            <person name="Margot Z."/>
            <person name="Christophe K."/>
            <person name="Cabau C."/>
            <person name="Louis A."/>
            <person name="Berthelot C."/>
            <person name="Parey E."/>
            <person name="Roest Crollius H."/>
            <person name="Montfort J."/>
            <person name="Robinson-Rechavi M."/>
            <person name="Bucao C."/>
            <person name="Bouchez O."/>
            <person name="Gislard M."/>
            <person name="Lluch J."/>
            <person name="Milhes M."/>
            <person name="Lampietro C."/>
            <person name="Lopez Roques C."/>
            <person name="Donnadieu C."/>
            <person name="Braasch I."/>
            <person name="Desvignes T."/>
            <person name="Postlethwait J."/>
            <person name="Bobe J."/>
            <person name="Guiguen Y."/>
        </authorList>
    </citation>
    <scope>NUCLEOTIDE SEQUENCE</scope>
    <source>
        <strain evidence="13">M-15738</strain>
        <tissue evidence="13">Blood</tissue>
    </source>
</reference>
<evidence type="ECO:0000256" key="3">
    <source>
        <dbReference type="ARBA" id="ARBA00022737"/>
    </source>
</evidence>
<keyword evidence="6 9" id="KW-1015">Disulfide bond</keyword>
<keyword evidence="2 11" id="KW-0812">Transmembrane</keyword>
<proteinExistence type="predicted"/>
<dbReference type="EMBL" id="JADWDJ010000002">
    <property type="protein sequence ID" value="KAG5284681.1"/>
    <property type="molecule type" value="Genomic_DNA"/>
</dbReference>
<dbReference type="GO" id="GO:0038023">
    <property type="term" value="F:signaling receptor activity"/>
    <property type="evidence" value="ECO:0007669"/>
    <property type="project" value="InterPro"/>
</dbReference>
<evidence type="ECO:0000256" key="10">
    <source>
        <dbReference type="SAM" id="MobiDB-lite"/>
    </source>
</evidence>
<dbReference type="GO" id="GO:0005886">
    <property type="term" value="C:plasma membrane"/>
    <property type="evidence" value="ECO:0007669"/>
    <property type="project" value="TreeGrafter"/>
</dbReference>
<evidence type="ECO:0000259" key="12">
    <source>
        <dbReference type="PROSITE" id="PS50050"/>
    </source>
</evidence>
<dbReference type="InterPro" id="IPR001368">
    <property type="entry name" value="TNFR/NGFR_Cys_rich_reg"/>
</dbReference>
<feature type="disulfide bond" evidence="9">
    <location>
        <begin position="17"/>
        <end position="30"/>
    </location>
</feature>
<keyword evidence="3" id="KW-0677">Repeat</keyword>
<feature type="domain" description="TNFR-Cys" evidence="12">
    <location>
        <begin position="2"/>
        <end position="40"/>
    </location>
</feature>